<feature type="region of interest" description="Disordered" evidence="1">
    <location>
        <begin position="202"/>
        <end position="228"/>
    </location>
</feature>
<dbReference type="Gene3D" id="3.30.70.2970">
    <property type="entry name" value="Protein of unknown function (DUF541), domain 2"/>
    <property type="match status" value="1"/>
</dbReference>
<keyword evidence="3" id="KW-1185">Reference proteome</keyword>
<gene>
    <name evidence="2" type="ORF">NS334_13060</name>
</gene>
<reference evidence="2 3" key="1">
    <citation type="journal article" date="2016" name="Front. Microbiol.">
        <title>Genomic Resource of Rice Seed Associated Bacteria.</title>
        <authorList>
            <person name="Midha S."/>
            <person name="Bansal K."/>
            <person name="Sharma S."/>
            <person name="Kumar N."/>
            <person name="Patil P.P."/>
            <person name="Chaudhry V."/>
            <person name="Patil P.B."/>
        </authorList>
    </citation>
    <scope>NUCLEOTIDE SEQUENCE [LARGE SCALE GENOMIC DNA]</scope>
    <source>
        <strain evidence="2 3">NS334</strain>
    </source>
</reference>
<protein>
    <recommendedName>
        <fullName evidence="4">DUF541 domain-containing protein</fullName>
    </recommendedName>
</protein>
<dbReference type="Proteomes" id="UP000074310">
    <property type="component" value="Unassembled WGS sequence"/>
</dbReference>
<dbReference type="Gene3D" id="3.30.110.170">
    <property type="entry name" value="Protein of unknown function (DUF541), domain 1"/>
    <property type="match status" value="1"/>
</dbReference>
<name>A0A147HZ40_9SPHN</name>
<proteinExistence type="predicted"/>
<accession>A0A147HZ40</accession>
<evidence type="ECO:0000256" key="1">
    <source>
        <dbReference type="SAM" id="MobiDB-lite"/>
    </source>
</evidence>
<dbReference type="PANTHER" id="PTHR34387">
    <property type="entry name" value="SLR1258 PROTEIN"/>
    <property type="match status" value="1"/>
</dbReference>
<evidence type="ECO:0008006" key="4">
    <source>
        <dbReference type="Google" id="ProtNLM"/>
    </source>
</evidence>
<evidence type="ECO:0000313" key="3">
    <source>
        <dbReference type="Proteomes" id="UP000074310"/>
    </source>
</evidence>
<sequence length="244" mass="24906">MGLLVTPAAWAQEPATRTIQVTGAGVVQTPPDVAMLNIWLRGEGTTPDAATGDLAAKQKAVAAGLAGFLGGDSDLTTGNVTVIQARGKACEDGRGYNSTPRLSAGDCTVTGYIATMQSAVRTHRVDKAATAAGLASRLGASDARLDGFALSDLDGARARARAAAIGNARRQATALASGAGVRLGPIIRLSDQMGYSPDAGEVRFAASAPPPPPPPPVPPPIQIDAKPRPIETRAQVYVTYAITD</sequence>
<dbReference type="EMBL" id="LDTB01000056">
    <property type="protein sequence ID" value="KTT70228.1"/>
    <property type="molecule type" value="Genomic_DNA"/>
</dbReference>
<dbReference type="InterPro" id="IPR052022">
    <property type="entry name" value="26kDa_periplasmic_antigen"/>
</dbReference>
<organism evidence="2 3">
    <name type="scientific">Sphingomonas endophytica</name>
    <dbReference type="NCBI Taxonomy" id="869719"/>
    <lineage>
        <taxon>Bacteria</taxon>
        <taxon>Pseudomonadati</taxon>
        <taxon>Pseudomonadota</taxon>
        <taxon>Alphaproteobacteria</taxon>
        <taxon>Sphingomonadales</taxon>
        <taxon>Sphingomonadaceae</taxon>
        <taxon>Sphingomonas</taxon>
    </lineage>
</organism>
<feature type="compositionally biased region" description="Pro residues" evidence="1">
    <location>
        <begin position="208"/>
        <end position="221"/>
    </location>
</feature>
<dbReference type="PATRIC" id="fig|869719.3.peg.2601"/>
<dbReference type="InterPro" id="IPR007497">
    <property type="entry name" value="SIMPL/DUF541"/>
</dbReference>
<dbReference type="GO" id="GO:0006974">
    <property type="term" value="P:DNA damage response"/>
    <property type="evidence" value="ECO:0007669"/>
    <property type="project" value="TreeGrafter"/>
</dbReference>
<evidence type="ECO:0000313" key="2">
    <source>
        <dbReference type="EMBL" id="KTT70228.1"/>
    </source>
</evidence>
<comment type="caution">
    <text evidence="2">The sequence shown here is derived from an EMBL/GenBank/DDBJ whole genome shotgun (WGS) entry which is preliminary data.</text>
</comment>
<dbReference type="PANTHER" id="PTHR34387:SF2">
    <property type="entry name" value="SLR1258 PROTEIN"/>
    <property type="match status" value="1"/>
</dbReference>
<dbReference type="Pfam" id="PF04402">
    <property type="entry name" value="SIMPL"/>
    <property type="match status" value="1"/>
</dbReference>
<dbReference type="AlphaFoldDB" id="A0A147HZ40"/>